<evidence type="ECO:0000259" key="9">
    <source>
        <dbReference type="PROSITE" id="PS50089"/>
    </source>
</evidence>
<evidence type="ECO:0000256" key="4">
    <source>
        <dbReference type="ARBA" id="ARBA00022771"/>
    </source>
</evidence>
<evidence type="ECO:0000313" key="11">
    <source>
        <dbReference type="Proteomes" id="UP000652761"/>
    </source>
</evidence>
<dbReference type="Pfam" id="PF13639">
    <property type="entry name" value="zf-RING_2"/>
    <property type="match status" value="1"/>
</dbReference>
<reference evidence="10" key="1">
    <citation type="submission" date="2017-07" db="EMBL/GenBank/DDBJ databases">
        <title>Taro Niue Genome Assembly and Annotation.</title>
        <authorList>
            <person name="Atibalentja N."/>
            <person name="Keating K."/>
            <person name="Fields C.J."/>
        </authorList>
    </citation>
    <scope>NUCLEOTIDE SEQUENCE</scope>
    <source>
        <strain evidence="10">Niue_2</strain>
        <tissue evidence="10">Leaf</tissue>
    </source>
</reference>
<comment type="caution">
    <text evidence="10">The sequence shown here is derived from an EMBL/GenBank/DDBJ whole genome shotgun (WGS) entry which is preliminary data.</text>
</comment>
<dbReference type="PROSITE" id="PS50089">
    <property type="entry name" value="ZF_RING_2"/>
    <property type="match status" value="1"/>
</dbReference>
<evidence type="ECO:0000256" key="1">
    <source>
        <dbReference type="ARBA" id="ARBA00004370"/>
    </source>
</evidence>
<evidence type="ECO:0000256" key="5">
    <source>
        <dbReference type="ARBA" id="ARBA00022833"/>
    </source>
</evidence>
<keyword evidence="5" id="KW-0862">Zinc</keyword>
<sequence length="259" mass="28848">MASVATAASLLLTGLILEAALVSLGLVVMCIFMCLPCLFRFMGVGIHNGTLEDAAAGDVEPRLPTVTYQLAMAFASRTGLTHPAGLRPEELKSLPSFAYHTANGTDSVEQYCCIVCRDQFQKNELVRRLRKCKHLFHAMCIDRWLSRMPTCPLCRCRVELEPRAIELQPVMVLPAFAPPPSLPPTSSSPSTTSENSGRLRIMLEKVKYRMLRLKRVLSVGGRSGDQHADDDRREEQLDAANPYVYDFAIYVYDFALLHV</sequence>
<accession>A0A843WYU9</accession>
<evidence type="ECO:0000256" key="3">
    <source>
        <dbReference type="ARBA" id="ARBA00022723"/>
    </source>
</evidence>
<evidence type="ECO:0000256" key="2">
    <source>
        <dbReference type="ARBA" id="ARBA00022692"/>
    </source>
</evidence>
<dbReference type="SMART" id="SM00184">
    <property type="entry name" value="RING"/>
    <property type="match status" value="1"/>
</dbReference>
<keyword evidence="3" id="KW-0479">Metal-binding</keyword>
<keyword evidence="11" id="KW-1185">Reference proteome</keyword>
<dbReference type="PANTHER" id="PTHR46539">
    <property type="entry name" value="E3 UBIQUITIN-PROTEIN LIGASE ATL42"/>
    <property type="match status" value="1"/>
</dbReference>
<dbReference type="InterPro" id="IPR013083">
    <property type="entry name" value="Znf_RING/FYVE/PHD"/>
</dbReference>
<dbReference type="GO" id="GO:0008270">
    <property type="term" value="F:zinc ion binding"/>
    <property type="evidence" value="ECO:0007669"/>
    <property type="project" value="UniProtKB-KW"/>
</dbReference>
<dbReference type="EMBL" id="NMUH01005715">
    <property type="protein sequence ID" value="MQM13497.1"/>
    <property type="molecule type" value="Genomic_DNA"/>
</dbReference>
<proteinExistence type="predicted"/>
<dbReference type="Proteomes" id="UP000652761">
    <property type="component" value="Unassembled WGS sequence"/>
</dbReference>
<dbReference type="InterPro" id="IPR001841">
    <property type="entry name" value="Znf_RING"/>
</dbReference>
<keyword evidence="6" id="KW-1133">Transmembrane helix</keyword>
<comment type="subcellular location">
    <subcellularLocation>
        <location evidence="1">Membrane</location>
    </subcellularLocation>
</comment>
<evidence type="ECO:0000256" key="6">
    <source>
        <dbReference type="ARBA" id="ARBA00022989"/>
    </source>
</evidence>
<dbReference type="SUPFAM" id="SSF57850">
    <property type="entry name" value="RING/U-box"/>
    <property type="match status" value="1"/>
</dbReference>
<organism evidence="10 11">
    <name type="scientific">Colocasia esculenta</name>
    <name type="common">Wild taro</name>
    <name type="synonym">Arum esculentum</name>
    <dbReference type="NCBI Taxonomy" id="4460"/>
    <lineage>
        <taxon>Eukaryota</taxon>
        <taxon>Viridiplantae</taxon>
        <taxon>Streptophyta</taxon>
        <taxon>Embryophyta</taxon>
        <taxon>Tracheophyta</taxon>
        <taxon>Spermatophyta</taxon>
        <taxon>Magnoliopsida</taxon>
        <taxon>Liliopsida</taxon>
        <taxon>Araceae</taxon>
        <taxon>Aroideae</taxon>
        <taxon>Colocasieae</taxon>
        <taxon>Colocasia</taxon>
    </lineage>
</organism>
<feature type="domain" description="RING-type" evidence="9">
    <location>
        <begin position="113"/>
        <end position="155"/>
    </location>
</feature>
<gene>
    <name evidence="10" type="ORF">Taro_046426</name>
</gene>
<evidence type="ECO:0000256" key="7">
    <source>
        <dbReference type="ARBA" id="ARBA00023136"/>
    </source>
</evidence>
<dbReference type="PANTHER" id="PTHR46539:SF9">
    <property type="entry name" value="RING-H2 FINGER PROTEIN ATL56"/>
    <property type="match status" value="1"/>
</dbReference>
<dbReference type="AlphaFoldDB" id="A0A843WYU9"/>
<keyword evidence="4 8" id="KW-0863">Zinc-finger</keyword>
<evidence type="ECO:0000256" key="8">
    <source>
        <dbReference type="PROSITE-ProRule" id="PRU00175"/>
    </source>
</evidence>
<keyword evidence="7" id="KW-0472">Membrane</keyword>
<dbReference type="OrthoDB" id="8062037at2759"/>
<protein>
    <recommendedName>
        <fullName evidence="9">RING-type domain-containing protein</fullName>
    </recommendedName>
</protein>
<keyword evidence="2" id="KW-0812">Transmembrane</keyword>
<evidence type="ECO:0000313" key="10">
    <source>
        <dbReference type="EMBL" id="MQM13497.1"/>
    </source>
</evidence>
<dbReference type="GO" id="GO:0016020">
    <property type="term" value="C:membrane"/>
    <property type="evidence" value="ECO:0007669"/>
    <property type="project" value="UniProtKB-SubCell"/>
</dbReference>
<dbReference type="Gene3D" id="3.30.40.10">
    <property type="entry name" value="Zinc/RING finger domain, C3HC4 (zinc finger)"/>
    <property type="match status" value="1"/>
</dbReference>
<name>A0A843WYU9_COLES</name>